<proteinExistence type="predicted"/>
<sequence>MIRDRCRIAAGDRPGERGLSPLQRVLQRRSGQRPDDALHDPARLVVDGLLAEQFPPAQGGPQRLERIGQHGDDVVARMGQRRVVEDAGVFAHTKRLPAHLKNQ</sequence>
<evidence type="ECO:0000313" key="2">
    <source>
        <dbReference type="EMBL" id="CNW66229.1"/>
    </source>
</evidence>
<feature type="region of interest" description="Disordered" evidence="1">
    <location>
        <begin position="1"/>
        <end position="21"/>
    </location>
</feature>
<evidence type="ECO:0000256" key="1">
    <source>
        <dbReference type="SAM" id="MobiDB-lite"/>
    </source>
</evidence>
<evidence type="ECO:0000313" key="3">
    <source>
        <dbReference type="Proteomes" id="UP000039217"/>
    </source>
</evidence>
<dbReference type="EMBL" id="CQQC01002268">
    <property type="protein sequence ID" value="CNW66229.1"/>
    <property type="molecule type" value="Genomic_DNA"/>
</dbReference>
<organism evidence="2 3">
    <name type="scientific">Mycobacterium tuberculosis</name>
    <dbReference type="NCBI Taxonomy" id="1773"/>
    <lineage>
        <taxon>Bacteria</taxon>
        <taxon>Bacillati</taxon>
        <taxon>Actinomycetota</taxon>
        <taxon>Actinomycetes</taxon>
        <taxon>Mycobacteriales</taxon>
        <taxon>Mycobacteriaceae</taxon>
        <taxon>Mycobacterium</taxon>
        <taxon>Mycobacterium tuberculosis complex</taxon>
    </lineage>
</organism>
<dbReference type="AlphaFoldDB" id="A0A655FYE9"/>
<reference evidence="2 3" key="1">
    <citation type="submission" date="2015-03" db="EMBL/GenBank/DDBJ databases">
        <authorList>
            <consortium name="Pathogen Informatics"/>
        </authorList>
    </citation>
    <scope>NUCLEOTIDE SEQUENCE [LARGE SCALE GENOMIC DNA]</scope>
    <source>
        <strain evidence="2 3">D00501624</strain>
    </source>
</reference>
<name>A0A655FYE9_MYCTX</name>
<protein>
    <submittedName>
        <fullName evidence="2">Uncharacterized protein</fullName>
    </submittedName>
</protein>
<accession>A0A655FYE9</accession>
<gene>
    <name evidence="2" type="ORF">ERS007661_04175</name>
</gene>
<dbReference type="Proteomes" id="UP000039217">
    <property type="component" value="Unassembled WGS sequence"/>
</dbReference>